<dbReference type="Proteomes" id="UP000230002">
    <property type="component" value="Unassembled WGS sequence"/>
</dbReference>
<dbReference type="AlphaFoldDB" id="A0A2G8RT13"/>
<organism evidence="2 3">
    <name type="scientific">Ganoderma sinense ZZ0214-1</name>
    <dbReference type="NCBI Taxonomy" id="1077348"/>
    <lineage>
        <taxon>Eukaryota</taxon>
        <taxon>Fungi</taxon>
        <taxon>Dikarya</taxon>
        <taxon>Basidiomycota</taxon>
        <taxon>Agaricomycotina</taxon>
        <taxon>Agaricomycetes</taxon>
        <taxon>Polyporales</taxon>
        <taxon>Polyporaceae</taxon>
        <taxon>Ganoderma</taxon>
    </lineage>
</organism>
<sequence length="230" mass="24051">MPPVLSTLAGHMGVPFIIPNTTHPTVPSIDANENMAGRSITLPGVLHHNHAPFLLLPHDEEQTERTFSDGDNAAADSVHGGRACGTVDHPHVLHGDLRLPVQGTVAHGLLGLFRIPDGPGNASAPPTGVRPSAGVARRNRLFAFGDSIPASGRRTDDLAIGDAIPQKAETQGLPPMELGVDGSVRKADPTRGGTLGACAENDLAALKSTEIISIHRDEPSLKAKDCITTR</sequence>
<evidence type="ECO:0000256" key="1">
    <source>
        <dbReference type="SAM" id="MobiDB-lite"/>
    </source>
</evidence>
<reference evidence="2 3" key="1">
    <citation type="journal article" date="2015" name="Sci. Rep.">
        <title>Chromosome-level genome map provides insights into diverse defense mechanisms in the medicinal fungus Ganoderma sinense.</title>
        <authorList>
            <person name="Zhu Y."/>
            <person name="Xu J."/>
            <person name="Sun C."/>
            <person name="Zhou S."/>
            <person name="Xu H."/>
            <person name="Nelson D.R."/>
            <person name="Qian J."/>
            <person name="Song J."/>
            <person name="Luo H."/>
            <person name="Xiang L."/>
            <person name="Li Y."/>
            <person name="Xu Z."/>
            <person name="Ji A."/>
            <person name="Wang L."/>
            <person name="Lu S."/>
            <person name="Hayward A."/>
            <person name="Sun W."/>
            <person name="Li X."/>
            <person name="Schwartz D.C."/>
            <person name="Wang Y."/>
            <person name="Chen S."/>
        </authorList>
    </citation>
    <scope>NUCLEOTIDE SEQUENCE [LARGE SCALE GENOMIC DNA]</scope>
    <source>
        <strain evidence="2 3">ZZ0214-1</strain>
    </source>
</reference>
<feature type="region of interest" description="Disordered" evidence="1">
    <location>
        <begin position="172"/>
        <end position="192"/>
    </location>
</feature>
<dbReference type="EMBL" id="AYKW01000056">
    <property type="protein sequence ID" value="PIL24652.1"/>
    <property type="molecule type" value="Genomic_DNA"/>
</dbReference>
<gene>
    <name evidence="2" type="ORF">GSI_12536</name>
</gene>
<keyword evidence="3" id="KW-1185">Reference proteome</keyword>
<comment type="caution">
    <text evidence="2">The sequence shown here is derived from an EMBL/GenBank/DDBJ whole genome shotgun (WGS) entry which is preliminary data.</text>
</comment>
<proteinExistence type="predicted"/>
<evidence type="ECO:0000313" key="2">
    <source>
        <dbReference type="EMBL" id="PIL24652.1"/>
    </source>
</evidence>
<name>A0A2G8RT13_9APHY</name>
<accession>A0A2G8RT13</accession>
<evidence type="ECO:0000313" key="3">
    <source>
        <dbReference type="Proteomes" id="UP000230002"/>
    </source>
</evidence>
<protein>
    <submittedName>
        <fullName evidence="2">Uncharacterized protein</fullName>
    </submittedName>
</protein>